<feature type="domain" description="N-acetyltransferase" evidence="1">
    <location>
        <begin position="7"/>
        <end position="170"/>
    </location>
</feature>
<dbReference type="CDD" id="cd04301">
    <property type="entry name" value="NAT_SF"/>
    <property type="match status" value="1"/>
</dbReference>
<accession>A0A6L8W6K3</accession>
<dbReference type="PROSITE" id="PS51186">
    <property type="entry name" value="GNAT"/>
    <property type="match status" value="1"/>
</dbReference>
<comment type="caution">
    <text evidence="2">The sequence shown here is derived from an EMBL/GenBank/DDBJ whole genome shotgun (WGS) entry which is preliminary data.</text>
</comment>
<dbReference type="PANTHER" id="PTHR43072">
    <property type="entry name" value="N-ACETYLTRANSFERASE"/>
    <property type="match status" value="1"/>
</dbReference>
<evidence type="ECO:0000313" key="3">
    <source>
        <dbReference type="Proteomes" id="UP000476030"/>
    </source>
</evidence>
<dbReference type="GO" id="GO:0016747">
    <property type="term" value="F:acyltransferase activity, transferring groups other than amino-acyl groups"/>
    <property type="evidence" value="ECO:0007669"/>
    <property type="project" value="InterPro"/>
</dbReference>
<dbReference type="InterPro" id="IPR000182">
    <property type="entry name" value="GNAT_dom"/>
</dbReference>
<keyword evidence="3" id="KW-1185">Reference proteome</keyword>
<dbReference type="RefSeq" id="WP_161314648.1">
    <property type="nucleotide sequence ID" value="NZ_WTUW01000001.1"/>
</dbReference>
<reference evidence="2 3" key="1">
    <citation type="submission" date="2019-12" db="EMBL/GenBank/DDBJ databases">
        <title>Snethiella sp. nov. sp. isolated from sea sand.</title>
        <authorList>
            <person name="Kim J."/>
            <person name="Jeong S.E."/>
            <person name="Jung H.S."/>
            <person name="Jeon C.O."/>
        </authorList>
    </citation>
    <scope>NUCLEOTIDE SEQUENCE [LARGE SCALE GENOMIC DNA]</scope>
    <source>
        <strain evidence="2 3">DP05</strain>
    </source>
</reference>
<dbReference type="Proteomes" id="UP000476030">
    <property type="component" value="Unassembled WGS sequence"/>
</dbReference>
<dbReference type="Pfam" id="PF13420">
    <property type="entry name" value="Acetyltransf_4"/>
    <property type="match status" value="1"/>
</dbReference>
<gene>
    <name evidence="2" type="ORF">GQE98_05665</name>
</gene>
<proteinExistence type="predicted"/>
<dbReference type="Gene3D" id="3.40.630.30">
    <property type="match status" value="1"/>
</dbReference>
<evidence type="ECO:0000259" key="1">
    <source>
        <dbReference type="PROSITE" id="PS51186"/>
    </source>
</evidence>
<dbReference type="PANTHER" id="PTHR43072:SF8">
    <property type="entry name" value="ACYLTRANSFERASE FABY-RELATED"/>
    <property type="match status" value="1"/>
</dbReference>
<dbReference type="SUPFAM" id="SSF55729">
    <property type="entry name" value="Acyl-CoA N-acyltransferases (Nat)"/>
    <property type="match status" value="1"/>
</dbReference>
<sequence>MNKQITTIVRPSTAEDIAPIADIYATSVLTGFGTFEIEPPTIMEMTARRNVILEQQLPYLIAEQNEQVAGFAYAGLYRPRPAYQNTVENSVYVREGMQGNGVGKALLSALIKECRNAGKNQMVAVIGDSGNRGSIGLHRSLGFRLVGILEAVGYKHGRWVDTVIMQKNLIEE</sequence>
<evidence type="ECO:0000313" key="2">
    <source>
        <dbReference type="EMBL" id="MZR30122.1"/>
    </source>
</evidence>
<organism evidence="2 3">
    <name type="scientific">Sneathiella litorea</name>
    <dbReference type="NCBI Taxonomy" id="2606216"/>
    <lineage>
        <taxon>Bacteria</taxon>
        <taxon>Pseudomonadati</taxon>
        <taxon>Pseudomonadota</taxon>
        <taxon>Alphaproteobacteria</taxon>
        <taxon>Sneathiellales</taxon>
        <taxon>Sneathiellaceae</taxon>
        <taxon>Sneathiella</taxon>
    </lineage>
</organism>
<dbReference type="InterPro" id="IPR016181">
    <property type="entry name" value="Acyl_CoA_acyltransferase"/>
</dbReference>
<dbReference type="EMBL" id="WTUW01000001">
    <property type="protein sequence ID" value="MZR30122.1"/>
    <property type="molecule type" value="Genomic_DNA"/>
</dbReference>
<protein>
    <submittedName>
        <fullName evidence="2">GNAT family N-acetyltransferase</fullName>
    </submittedName>
</protein>
<keyword evidence="2" id="KW-0808">Transferase</keyword>
<name>A0A6L8W6K3_9PROT</name>
<dbReference type="AlphaFoldDB" id="A0A6L8W6K3"/>